<dbReference type="PANTHER" id="PTHR41259:SF1">
    <property type="entry name" value="DOUBLE-STRAND BREAK REPAIR RAD50 ATPASE, PUTATIVE-RELATED"/>
    <property type="match status" value="1"/>
</dbReference>
<organism evidence="4 5">
    <name type="scientific">Aerococcus christensenii</name>
    <dbReference type="NCBI Taxonomy" id="87541"/>
    <lineage>
        <taxon>Bacteria</taxon>
        <taxon>Bacillati</taxon>
        <taxon>Bacillota</taxon>
        <taxon>Bacilli</taxon>
        <taxon>Lactobacillales</taxon>
        <taxon>Aerococcaceae</taxon>
        <taxon>Aerococcus</taxon>
    </lineage>
</organism>
<evidence type="ECO:0000256" key="1">
    <source>
        <dbReference type="SAM" id="Coils"/>
    </source>
</evidence>
<dbReference type="SUPFAM" id="SSF52540">
    <property type="entry name" value="P-loop containing nucleoside triphosphate hydrolases"/>
    <property type="match status" value="1"/>
</dbReference>
<evidence type="ECO:0000256" key="2">
    <source>
        <dbReference type="SAM" id="Phobius"/>
    </source>
</evidence>
<dbReference type="PANTHER" id="PTHR41259">
    <property type="entry name" value="DOUBLE-STRAND BREAK REPAIR RAD50 ATPASE, PUTATIVE-RELATED"/>
    <property type="match status" value="1"/>
</dbReference>
<evidence type="ECO:0000259" key="3">
    <source>
        <dbReference type="Pfam" id="PF13514"/>
    </source>
</evidence>
<feature type="coiled-coil region" evidence="1">
    <location>
        <begin position="506"/>
        <end position="581"/>
    </location>
</feature>
<dbReference type="InterPro" id="IPR038734">
    <property type="entry name" value="YhaN_AAA"/>
</dbReference>
<name>A0A133XVD9_9LACT</name>
<reference evidence="4 5" key="1">
    <citation type="submission" date="2016-01" db="EMBL/GenBank/DDBJ databases">
        <authorList>
            <person name="Oliw E.H."/>
        </authorList>
    </citation>
    <scope>NUCLEOTIDE SEQUENCE [LARGE SCALE GENOMIC DNA]</scope>
    <source>
        <strain evidence="4 5">KA00635</strain>
    </source>
</reference>
<evidence type="ECO:0000313" key="4">
    <source>
        <dbReference type="EMBL" id="KXB34907.1"/>
    </source>
</evidence>
<keyword evidence="1" id="KW-0175">Coiled coil</keyword>
<sequence>MKITQIEIYGYGKFVQRQFKLDNQFNAFLGSNGAGKSTLMSFILSIMFGFPNTRRKNNRNFDTNPQVIFGGRIFFEDTPLGECVIERTKAQGHQQLYLTLTGQEKEEVSDFDRLFGNLKREDYLAYFGFTEPDLMQFIWESEEDFAHSLMKMGVIGADTPDDQSVQELRDHADQIYRPQGQNPSLNQSMDQFVVLDQQVSSAQEEEESYFELEQTLTQNQENLTQLQEEEEKLKKESMALQLADQQSEADQERVHLGFELAQYNGPQFSEGDQDNWSLLKTNLAFYNSEYEELNPDGVMIMPSGDEETEELEPGVQWMQEHADQLNGMLNQARTYQDQIQSNSQIHDSIVEKRYQEQNLLQALGAESLDELPEDMTPEEREEWQKRQQAIDSRRVFYQNTKAGLQSLMGQSDSLGEERQQISNDYEKFKATIYKYTSTWIRPVGIAFLGTGIIFYAISLLHKSPFWKGAGLPALIIGFLFVVIGSIQQLKGKSYVHREEKAYQLDLRDIDSEKAEIQRQIDNQNQQIKELEEESQQFTEELMAFMQSKGGSEYIMPLVWLQTDYVEKINQLEEEINNLLDQTGMGALSQAYQEEWTSYKQAIQSSYLALDSLYRRFEEDYRIYWDKVASVSPEEQAIKIKTEKLISLNKQIDYLKGIQQNFLDQYGFSTEEELNEAFEIYNEFKKKEERYNFLNENLNHVASELNQSKRPLEELIRENDDRLADVHQRVQSLMEENAKLENQMENMRNSQALQELEQERQNKLDESYDQAVDWASDQLAAQVMQEASVGQGKDTVERVLTQANRYLFDLSNNKFEKLRYTENSVEVYQTLSGDWENVSQLSRGEKALLFVAMRFAFLDAQLGHQDLPILIDEGFAHLDAEYRDNIYRFLKEKSTSRQIIVFTFDESIAEGISNEQVCWL</sequence>
<dbReference type="Gene3D" id="3.40.50.300">
    <property type="entry name" value="P-loop containing nucleotide triphosphate hydrolases"/>
    <property type="match status" value="2"/>
</dbReference>
<comment type="caution">
    <text evidence="4">The sequence shown here is derived from an EMBL/GenBank/DDBJ whole genome shotgun (WGS) entry which is preliminary data.</text>
</comment>
<keyword evidence="2" id="KW-0472">Membrane</keyword>
<dbReference type="PATRIC" id="fig|87541.4.peg.1232"/>
<gene>
    <name evidence="4" type="ORF">HMPREF3187_01239</name>
</gene>
<dbReference type="Proteomes" id="UP000070422">
    <property type="component" value="Unassembled WGS sequence"/>
</dbReference>
<evidence type="ECO:0000313" key="5">
    <source>
        <dbReference type="Proteomes" id="UP000070422"/>
    </source>
</evidence>
<protein>
    <submittedName>
        <fullName evidence="4">RecF/RecN/SMC protein</fullName>
    </submittedName>
</protein>
<feature type="coiled-coil region" evidence="1">
    <location>
        <begin position="202"/>
        <end position="246"/>
    </location>
</feature>
<accession>A0A133XVD9</accession>
<dbReference type="RefSeq" id="WP_060937015.1">
    <property type="nucleotide sequence ID" value="NZ_JASOZP010000012.1"/>
</dbReference>
<dbReference type="InterPro" id="IPR027417">
    <property type="entry name" value="P-loop_NTPase"/>
</dbReference>
<dbReference type="Pfam" id="PF13514">
    <property type="entry name" value="AAA_27"/>
    <property type="match status" value="1"/>
</dbReference>
<dbReference type="STRING" id="87541.AWM71_04920"/>
<dbReference type="AlphaFoldDB" id="A0A133XVD9"/>
<dbReference type="EMBL" id="LSCQ01000070">
    <property type="protein sequence ID" value="KXB34907.1"/>
    <property type="molecule type" value="Genomic_DNA"/>
</dbReference>
<feature type="domain" description="YhaN AAA" evidence="3">
    <location>
        <begin position="1"/>
        <end position="206"/>
    </location>
</feature>
<feature type="transmembrane region" description="Helical" evidence="2">
    <location>
        <begin position="439"/>
        <end position="457"/>
    </location>
</feature>
<keyword evidence="2" id="KW-1133">Transmembrane helix</keyword>
<feature type="coiled-coil region" evidence="1">
    <location>
        <begin position="683"/>
        <end position="765"/>
    </location>
</feature>
<proteinExistence type="predicted"/>
<feature type="transmembrane region" description="Helical" evidence="2">
    <location>
        <begin position="469"/>
        <end position="487"/>
    </location>
</feature>
<dbReference type="OrthoDB" id="9764467at2"/>
<keyword evidence="2" id="KW-0812">Transmembrane</keyword>